<name>A0A8E3APP2_9RHOB</name>
<keyword evidence="1" id="KW-0472">Membrane</keyword>
<dbReference type="InterPro" id="IPR010982">
    <property type="entry name" value="Lambda_DNA-bd_dom_sf"/>
</dbReference>
<feature type="domain" description="HTH cro/C1-type" evidence="2">
    <location>
        <begin position="20"/>
        <end position="72"/>
    </location>
</feature>
<comment type="caution">
    <text evidence="3">The sequence shown here is derived from an EMBL/GenBank/DDBJ whole genome shotgun (WGS) entry which is preliminary data.</text>
</comment>
<accession>A0A8E3APP2</accession>
<sequence length="233" mass="26082">MVTPQEDNESIVQRVGAANLLALRASTGLSQAQFAAAIGLSERALRRYERGERELPQATRLAVIERFKFDLLATDRLATEVGAAKVMLSPMPTAAIREPRDFWASLRQEQKVFREKNYTRLGQIILTWRDHAYFTATAYFAMKHLSFALDIPFGIEVHGIDWMFLASAATILLLISSVVAEMPVFKVARHLLRVGKSYFDARGTLIAPSRPLTLTPFRQLATKAAHSMPPSPR</sequence>
<evidence type="ECO:0000313" key="3">
    <source>
        <dbReference type="EMBL" id="PTW37595.1"/>
    </source>
</evidence>
<gene>
    <name evidence="3" type="ORF">C8N38_13112</name>
</gene>
<evidence type="ECO:0000313" key="4">
    <source>
        <dbReference type="Proteomes" id="UP000244037"/>
    </source>
</evidence>
<reference evidence="3 4" key="1">
    <citation type="submission" date="2018-04" db="EMBL/GenBank/DDBJ databases">
        <title>Genomic Encyclopedia of Archaeal and Bacterial Type Strains, Phase II (KMG-II): from individual species to whole genera.</title>
        <authorList>
            <person name="Goeker M."/>
        </authorList>
    </citation>
    <scope>NUCLEOTIDE SEQUENCE [LARGE SCALE GENOMIC DNA]</scope>
    <source>
        <strain evidence="3 4">DSM 19783</strain>
    </source>
</reference>
<evidence type="ECO:0000259" key="2">
    <source>
        <dbReference type="PROSITE" id="PS50943"/>
    </source>
</evidence>
<dbReference type="GO" id="GO:0003677">
    <property type="term" value="F:DNA binding"/>
    <property type="evidence" value="ECO:0007669"/>
    <property type="project" value="InterPro"/>
</dbReference>
<dbReference type="SMART" id="SM00530">
    <property type="entry name" value="HTH_XRE"/>
    <property type="match status" value="1"/>
</dbReference>
<keyword evidence="1" id="KW-0812">Transmembrane</keyword>
<dbReference type="PROSITE" id="PS50943">
    <property type="entry name" value="HTH_CROC1"/>
    <property type="match status" value="1"/>
</dbReference>
<organism evidence="3 4">
    <name type="scientific">Rhodovulum kholense</name>
    <dbReference type="NCBI Taxonomy" id="453584"/>
    <lineage>
        <taxon>Bacteria</taxon>
        <taxon>Pseudomonadati</taxon>
        <taxon>Pseudomonadota</taxon>
        <taxon>Alphaproteobacteria</taxon>
        <taxon>Rhodobacterales</taxon>
        <taxon>Paracoccaceae</taxon>
        <taxon>Rhodovulum</taxon>
    </lineage>
</organism>
<dbReference type="EMBL" id="QAYC01000031">
    <property type="protein sequence ID" value="PTW37595.1"/>
    <property type="molecule type" value="Genomic_DNA"/>
</dbReference>
<dbReference type="Pfam" id="PF01381">
    <property type="entry name" value="HTH_3"/>
    <property type="match status" value="1"/>
</dbReference>
<dbReference type="Gene3D" id="1.10.260.40">
    <property type="entry name" value="lambda repressor-like DNA-binding domains"/>
    <property type="match status" value="1"/>
</dbReference>
<dbReference type="AlphaFoldDB" id="A0A8E3APP2"/>
<dbReference type="OrthoDB" id="7850002at2"/>
<keyword evidence="4" id="KW-1185">Reference proteome</keyword>
<feature type="transmembrane region" description="Helical" evidence="1">
    <location>
        <begin position="162"/>
        <end position="185"/>
    </location>
</feature>
<dbReference type="SUPFAM" id="SSF47413">
    <property type="entry name" value="lambda repressor-like DNA-binding domains"/>
    <property type="match status" value="1"/>
</dbReference>
<dbReference type="RefSeq" id="WP_158272405.1">
    <property type="nucleotide sequence ID" value="NZ_QAYC01000031.1"/>
</dbReference>
<dbReference type="Proteomes" id="UP000244037">
    <property type="component" value="Unassembled WGS sequence"/>
</dbReference>
<evidence type="ECO:0000256" key="1">
    <source>
        <dbReference type="SAM" id="Phobius"/>
    </source>
</evidence>
<protein>
    <submittedName>
        <fullName evidence="3">Helix-turn-helix protein</fullName>
    </submittedName>
</protein>
<dbReference type="CDD" id="cd00093">
    <property type="entry name" value="HTH_XRE"/>
    <property type="match status" value="1"/>
</dbReference>
<dbReference type="InterPro" id="IPR001387">
    <property type="entry name" value="Cro/C1-type_HTH"/>
</dbReference>
<proteinExistence type="predicted"/>
<keyword evidence="1" id="KW-1133">Transmembrane helix</keyword>